<dbReference type="InterPro" id="IPR018211">
    <property type="entry name" value="ADH_Fe_CS"/>
</dbReference>
<dbReference type="InterPro" id="IPR039697">
    <property type="entry name" value="Alcohol_dehydrogenase_Fe"/>
</dbReference>
<comment type="cofactor">
    <cofactor evidence="1">
        <name>Fe cation</name>
        <dbReference type="ChEBI" id="CHEBI:24875"/>
    </cofactor>
</comment>
<dbReference type="AlphaFoldDB" id="A0A7Z2YFZ6"/>
<organism evidence="7 8">
    <name type="scientific">Vibrio astriarenae</name>
    <dbReference type="NCBI Taxonomy" id="1481923"/>
    <lineage>
        <taxon>Bacteria</taxon>
        <taxon>Pseudomonadati</taxon>
        <taxon>Pseudomonadota</taxon>
        <taxon>Gammaproteobacteria</taxon>
        <taxon>Vibrionales</taxon>
        <taxon>Vibrionaceae</taxon>
        <taxon>Vibrio</taxon>
    </lineage>
</organism>
<dbReference type="InterPro" id="IPR056798">
    <property type="entry name" value="ADH_Fe_C"/>
</dbReference>
<comment type="similarity">
    <text evidence="2">Belongs to the iron-containing alcohol dehydrogenase family.</text>
</comment>
<dbReference type="GO" id="GO:0046872">
    <property type="term" value="F:metal ion binding"/>
    <property type="evidence" value="ECO:0007669"/>
    <property type="project" value="InterPro"/>
</dbReference>
<name>A0A7Z2YFZ6_9VIBR</name>
<dbReference type="Gene3D" id="3.40.50.1970">
    <property type="match status" value="1"/>
</dbReference>
<dbReference type="Proteomes" id="UP000464262">
    <property type="component" value="Chromosome 2"/>
</dbReference>
<evidence type="ECO:0000313" key="8">
    <source>
        <dbReference type="Proteomes" id="UP000464262"/>
    </source>
</evidence>
<keyword evidence="3" id="KW-0560">Oxidoreductase</keyword>
<protein>
    <submittedName>
        <fullName evidence="7">Iron-containing alcohol dehydrogenase</fullName>
    </submittedName>
</protein>
<evidence type="ECO:0000256" key="1">
    <source>
        <dbReference type="ARBA" id="ARBA00001962"/>
    </source>
</evidence>
<proteinExistence type="inferred from homology"/>
<dbReference type="SUPFAM" id="SSF56796">
    <property type="entry name" value="Dehydroquinate synthase-like"/>
    <property type="match status" value="1"/>
</dbReference>
<evidence type="ECO:0000259" key="5">
    <source>
        <dbReference type="Pfam" id="PF00465"/>
    </source>
</evidence>
<dbReference type="CDD" id="cd08189">
    <property type="entry name" value="Fe-ADH-like"/>
    <property type="match status" value="1"/>
</dbReference>
<dbReference type="GO" id="GO:0004022">
    <property type="term" value="F:alcohol dehydrogenase (NAD+) activity"/>
    <property type="evidence" value="ECO:0007669"/>
    <property type="project" value="TreeGrafter"/>
</dbReference>
<dbReference type="RefSeq" id="WP_164651027.1">
    <property type="nucleotide sequence ID" value="NZ_CP047476.1"/>
</dbReference>
<accession>A0A7Z2YFZ6</accession>
<dbReference type="InterPro" id="IPR001670">
    <property type="entry name" value="ADH_Fe/GldA"/>
</dbReference>
<dbReference type="PANTHER" id="PTHR11496:SF102">
    <property type="entry name" value="ALCOHOL DEHYDROGENASE 4"/>
    <property type="match status" value="1"/>
</dbReference>
<evidence type="ECO:0000256" key="3">
    <source>
        <dbReference type="ARBA" id="ARBA00023002"/>
    </source>
</evidence>
<dbReference type="Pfam" id="PF25137">
    <property type="entry name" value="ADH_Fe_C"/>
    <property type="match status" value="1"/>
</dbReference>
<evidence type="ECO:0000259" key="6">
    <source>
        <dbReference type="Pfam" id="PF25137"/>
    </source>
</evidence>
<keyword evidence="4" id="KW-0520">NAD</keyword>
<dbReference type="Gene3D" id="1.20.1090.10">
    <property type="entry name" value="Dehydroquinate synthase-like - alpha domain"/>
    <property type="match status" value="1"/>
</dbReference>
<dbReference type="KEGG" id="vas:GT360_21465"/>
<feature type="domain" description="Alcohol dehydrogenase iron-type/glycerol dehydrogenase GldA" evidence="5">
    <location>
        <begin position="27"/>
        <end position="193"/>
    </location>
</feature>
<evidence type="ECO:0000313" key="7">
    <source>
        <dbReference type="EMBL" id="QIA66062.1"/>
    </source>
</evidence>
<keyword evidence="8" id="KW-1185">Reference proteome</keyword>
<evidence type="ECO:0000256" key="2">
    <source>
        <dbReference type="ARBA" id="ARBA00007358"/>
    </source>
</evidence>
<dbReference type="PROSITE" id="PS00060">
    <property type="entry name" value="ADH_IRON_2"/>
    <property type="match status" value="1"/>
</dbReference>
<dbReference type="Pfam" id="PF00465">
    <property type="entry name" value="Fe-ADH"/>
    <property type="match status" value="1"/>
</dbReference>
<gene>
    <name evidence="7" type="ORF">GT360_21465</name>
</gene>
<dbReference type="FunFam" id="3.40.50.1970:FF:000003">
    <property type="entry name" value="Alcohol dehydrogenase, iron-containing"/>
    <property type="match status" value="1"/>
</dbReference>
<sequence>MWKSYLYRSYTSALKIAAKVIPMPKPTLFSGVGAVSELAGAIADLGYQRVLLVTDQGLVKVGIAQDVMESLQTFGIEVTLYSEVKPDPTYEQVEAGLSQFHANGCDAIVALGGGSAMDCGKVIAARVTNKRSIARLAGLFRVWHAPAPLFVIPTTAGTGSEVTIAAVVSEPTNHKKTPLIDPKLVPLMAAIDPSLMVGLPPRVSAETGIDALTHAIEALVSKNALPETQAYSIAAIKLVFEHLPIVVEQGDNLESRLKMSMASYYGGLAFTKASLGYVHAISHSLGAKYGISHGFGNALALLPVLRFSLPDIQSQLAKMADVIGGEKALSEVQKADWFIAQLETLLSQFHLESRTPLIQESDMDELIVSILHEAHWNYPVPKFMDENDCYMVLKQIQAD</sequence>
<evidence type="ECO:0000256" key="4">
    <source>
        <dbReference type="ARBA" id="ARBA00023027"/>
    </source>
</evidence>
<dbReference type="EMBL" id="CP047476">
    <property type="protein sequence ID" value="QIA66062.1"/>
    <property type="molecule type" value="Genomic_DNA"/>
</dbReference>
<reference evidence="7 8" key="1">
    <citation type="submission" date="2020-01" db="EMBL/GenBank/DDBJ databases">
        <title>Whole genome and functional gene identification of agarase of Vibrio HN897.</title>
        <authorList>
            <person name="Liu Y."/>
            <person name="Zhao Z."/>
        </authorList>
    </citation>
    <scope>NUCLEOTIDE SEQUENCE [LARGE SCALE GENOMIC DNA]</scope>
    <source>
        <strain evidence="7 8">HN897</strain>
    </source>
</reference>
<dbReference type="PANTHER" id="PTHR11496">
    <property type="entry name" value="ALCOHOL DEHYDROGENASE"/>
    <property type="match status" value="1"/>
</dbReference>
<feature type="domain" description="Fe-containing alcohol dehydrogenase-like C-terminal" evidence="6">
    <location>
        <begin position="205"/>
        <end position="388"/>
    </location>
</feature>